<accession>A0ABS1G0H8</accession>
<comment type="caution">
    <text evidence="2">The sequence shown here is derived from an EMBL/GenBank/DDBJ whole genome shotgun (WGS) entry which is preliminary data.</text>
</comment>
<evidence type="ECO:0000256" key="1">
    <source>
        <dbReference type="SAM" id="Phobius"/>
    </source>
</evidence>
<dbReference type="Pfam" id="PF11188">
    <property type="entry name" value="DUF2975"/>
    <property type="match status" value="1"/>
</dbReference>
<keyword evidence="3" id="KW-1185">Reference proteome</keyword>
<evidence type="ECO:0000313" key="3">
    <source>
        <dbReference type="Proteomes" id="UP000628669"/>
    </source>
</evidence>
<proteinExistence type="predicted"/>
<sequence>MKLLGKKSISTAISYVLFFLFIFFAFHFIYELFGYGISYYNLKTGSHIFSETFYAGDTISWGESIPGKDHLFFRFKYPFTDTQMLTGLFNFKMFLNNLLQITFVTLFFFSTYKIFNGMSKNVLFNPEVIKWLKRFSLLNIIYVPLLILNWVYNFTPQLNLSILLTSFTFLFLGTMVYFIVEFFKKGLELQQQADLTI</sequence>
<protein>
    <submittedName>
        <fullName evidence="2">DUF2975 domain-containing protein</fullName>
    </submittedName>
</protein>
<keyword evidence="1" id="KW-0812">Transmembrane</keyword>
<reference evidence="3" key="1">
    <citation type="submission" date="2021-01" db="EMBL/GenBank/DDBJ databases">
        <title>Genome public.</title>
        <authorList>
            <person name="Liu C."/>
            <person name="Sun Q."/>
        </authorList>
    </citation>
    <scope>NUCLEOTIDE SEQUENCE [LARGE SCALE GENOMIC DNA]</scope>
    <source>
        <strain evidence="3">YIM B02567</strain>
    </source>
</reference>
<keyword evidence="1" id="KW-0472">Membrane</keyword>
<gene>
    <name evidence="2" type="ORF">JHL15_20475</name>
</gene>
<dbReference type="Proteomes" id="UP000628669">
    <property type="component" value="Unassembled WGS sequence"/>
</dbReference>
<evidence type="ECO:0000313" key="2">
    <source>
        <dbReference type="EMBL" id="MBK1898145.1"/>
    </source>
</evidence>
<name>A0ABS1G0H8_9FLAO</name>
<dbReference type="InterPro" id="IPR021354">
    <property type="entry name" value="DUF2975"/>
</dbReference>
<keyword evidence="1" id="KW-1133">Transmembrane helix</keyword>
<dbReference type="RefSeq" id="WP_200248881.1">
    <property type="nucleotide sequence ID" value="NZ_JAENHK010000010.1"/>
</dbReference>
<feature type="transmembrane region" description="Helical" evidence="1">
    <location>
        <begin position="158"/>
        <end position="180"/>
    </location>
</feature>
<feature type="transmembrane region" description="Helical" evidence="1">
    <location>
        <begin position="12"/>
        <end position="30"/>
    </location>
</feature>
<organism evidence="2 3">
    <name type="scientific">Chryseobacterium paridis</name>
    <dbReference type="NCBI Taxonomy" id="2800328"/>
    <lineage>
        <taxon>Bacteria</taxon>
        <taxon>Pseudomonadati</taxon>
        <taxon>Bacteroidota</taxon>
        <taxon>Flavobacteriia</taxon>
        <taxon>Flavobacteriales</taxon>
        <taxon>Weeksellaceae</taxon>
        <taxon>Chryseobacterium group</taxon>
        <taxon>Chryseobacterium</taxon>
    </lineage>
</organism>
<dbReference type="EMBL" id="JAENHK010000010">
    <property type="protein sequence ID" value="MBK1898145.1"/>
    <property type="molecule type" value="Genomic_DNA"/>
</dbReference>
<feature type="transmembrane region" description="Helical" evidence="1">
    <location>
        <begin position="94"/>
        <end position="115"/>
    </location>
</feature>
<feature type="transmembrane region" description="Helical" evidence="1">
    <location>
        <begin position="135"/>
        <end position="152"/>
    </location>
</feature>